<keyword evidence="1" id="KW-0732">Signal</keyword>
<dbReference type="NCBIfam" id="TIGR01168">
    <property type="entry name" value="YSIRK_signal"/>
    <property type="match status" value="1"/>
</dbReference>
<feature type="compositionally biased region" description="Polar residues" evidence="2">
    <location>
        <begin position="77"/>
        <end position="88"/>
    </location>
</feature>
<dbReference type="PaxDb" id="1114965-Spaf_1950"/>
<dbReference type="eggNOG" id="COG3266">
    <property type="taxonomic scope" value="Bacteria"/>
</dbReference>
<accession>I1ZPB7</accession>
<dbReference type="AlphaFoldDB" id="I1ZPB7"/>
<feature type="region of interest" description="Disordered" evidence="2">
    <location>
        <begin position="73"/>
        <end position="107"/>
    </location>
</feature>
<dbReference type="EMBL" id="CP003122">
    <property type="protein sequence ID" value="AFJ26891.1"/>
    <property type="molecule type" value="Genomic_DNA"/>
</dbReference>
<evidence type="ECO:0000256" key="2">
    <source>
        <dbReference type="SAM" id="MobiDB-lite"/>
    </source>
</evidence>
<evidence type="ECO:0000313" key="7">
    <source>
        <dbReference type="Proteomes" id="UP000002865"/>
    </source>
</evidence>
<dbReference type="Pfam" id="PF04650">
    <property type="entry name" value="YSIRK_signal"/>
    <property type="match status" value="1"/>
</dbReference>
<evidence type="ECO:0000259" key="5">
    <source>
        <dbReference type="Pfam" id="PF17966"/>
    </source>
</evidence>
<dbReference type="InterPro" id="IPR041495">
    <property type="entry name" value="Mub_B2"/>
</dbReference>
<dbReference type="Pfam" id="PF20585">
    <property type="entry name" value="Pectate_lyase_5"/>
    <property type="match status" value="1"/>
</dbReference>
<evidence type="ECO:0008006" key="8">
    <source>
        <dbReference type="Google" id="ProtNLM"/>
    </source>
</evidence>
<reference evidence="6 7" key="1">
    <citation type="journal article" date="2012" name="PLoS ONE">
        <title>Complete Genome and Transcriptomes of Streptococcus parasanguinis FW213: Phylogenic Relations and Potential Virulence Mechanisms.</title>
        <authorList>
            <person name="Geng J."/>
            <person name="Chiu C.H."/>
            <person name="Tang P."/>
            <person name="Chen Y."/>
            <person name="Shieh H.R."/>
            <person name="Hu S."/>
            <person name="Chen Y.Y."/>
        </authorList>
    </citation>
    <scope>NUCLEOTIDE SEQUENCE [LARGE SCALE GENOMIC DNA]</scope>
    <source>
        <strain evidence="6 7">FW213</strain>
    </source>
</reference>
<evidence type="ECO:0000256" key="1">
    <source>
        <dbReference type="ARBA" id="ARBA00022729"/>
    </source>
</evidence>
<feature type="domain" description="YSIRK Gram-positive signal peptide" evidence="3">
    <location>
        <begin position="37"/>
        <end position="61"/>
    </location>
</feature>
<dbReference type="InterPro" id="IPR041558">
    <property type="entry name" value="MucBP_2"/>
</dbReference>
<feature type="compositionally biased region" description="Basic and acidic residues" evidence="2">
    <location>
        <begin position="124"/>
        <end position="137"/>
    </location>
</feature>
<feature type="domain" description="Mub B2-like" evidence="5">
    <location>
        <begin position="1076"/>
        <end position="1128"/>
    </location>
</feature>
<feature type="domain" description="Mucin binding" evidence="4">
    <location>
        <begin position="969"/>
        <end position="1043"/>
    </location>
</feature>
<evidence type="ECO:0000259" key="4">
    <source>
        <dbReference type="Pfam" id="PF17965"/>
    </source>
</evidence>
<dbReference type="Pfam" id="PF17965">
    <property type="entry name" value="MucBP_2"/>
    <property type="match status" value="1"/>
</dbReference>
<evidence type="ECO:0000259" key="3">
    <source>
        <dbReference type="Pfam" id="PF04650"/>
    </source>
</evidence>
<feature type="region of interest" description="Disordered" evidence="2">
    <location>
        <begin position="1138"/>
        <end position="1159"/>
    </location>
</feature>
<feature type="compositionally biased region" description="Polar residues" evidence="2">
    <location>
        <begin position="140"/>
        <end position="155"/>
    </location>
</feature>
<dbReference type="Pfam" id="PF17966">
    <property type="entry name" value="Muc_B2"/>
    <property type="match status" value="1"/>
</dbReference>
<sequence>MAHTESSHDIYARINLRFEYLNFKMKRSFMDMKDIFNRRQRFSLRKYSIGVCSVLLGTALFAAGSQTVLADEVENPADSSSDVISSEATSDKEIALSKPVTGESSAPTSYNVAAVVQPSVATDSQHEGDKEAGKEATAEPTETGSREATGTSGFRNSGEVASRVVSNWNGFVSALNDNSIQNITISGNVVATGDNGNTDNGRANSVDRTVAINSQGRNVVIQGRNDQASLDLLSNSLKFTGSSAWNLVFKNLQLATGNSKGAVDLSSTTGANTVTFENVKSQGSSLYGGGGNTDVIVKGETSSTVSDSYRSANGQTQYVQRNVGSAGHSVLRREANIHDAKSVTVADGASLTLNRSSQGDGINLAGGSTVRVNDGASLTINMNTDNGTESARYHNAGIFMEHGGTVVTGKDSKLTLNTSIGQAISLGMGRPADGLTHLDRWGGYGTGNAFRRNGKSSLTIGEHASFNFTGRDGLVFGNNATFTTGENSRVRFENKGRGTAIDFGENSRVVFGKKSTNTFHSVGKGPKSGGGPSGSYNAYNYIGLNENGSILVDDYATFRVQMDNRGANPWDDVINLDSKHGWKDQPLFQANKGSIVDVRDDNTDYYAELISVPLGASTNVVFQFNNPLYVSFMRYTNSEGRSAGEITGKLPFGIAQGNNPEQIGHGNILYISNGSRESGNHIEFNGPTGTRVNRGAGTYTVYSLNRDGRDVVSKNRMSSVWTDIQGGGMSIAGFKPGGKPEINPSSSTSVQTGSSSGGVLATDKTYGIDPVTANRQNIWVSNGTSINPHATHTNTIRYVYEDGSPVLDANGKPKVVVQTSDWKRLLEVAIDQDQFKKVLKSSSVANGDEFLAAYGKTEYIVRDIDGDGIGDTGWQLAGTTNSKATYDTVVSPEVEGYKAEILSTNVPGLAVGTKASRVTVTFNPANIKDDVVVTQGGRRTVSETYWRNIVDNVQLTNYETVVVYKQDKQKASVKYVNVTSNIELAKDEMEGRGGALIEYSTADRISAYKKAGYRLLEDGFTNAADKHYDTNVSVDQEFVVTLEERIEPVTPQDPKPVPGIPVTPEDPASWPKEVKDMKELERTATQTIRFREEESGKEVFKTIIRKVTFERTAYVNLVTGHIDYSNWRIGKVVNEEGPVQPVGNSSSEVSRPHAVAPKPSVRSLKANAHSVAPSSAPTASKLEVSEVVATPAPEKASVSPKVVSPTPTTVVKPTETKAVESPAPLVPSESPAVEKRTVVGPSRKAPVTANKHVYVAKPVLTRGRSSRRPPKV</sequence>
<feature type="region of interest" description="Disordered" evidence="2">
    <location>
        <begin position="1049"/>
        <end position="1070"/>
    </location>
</feature>
<feature type="region of interest" description="Disordered" evidence="2">
    <location>
        <begin position="120"/>
        <end position="156"/>
    </location>
</feature>
<organism evidence="6 7">
    <name type="scientific">Streptococcus parasanguinis FW213</name>
    <dbReference type="NCBI Taxonomy" id="1114965"/>
    <lineage>
        <taxon>Bacteria</taxon>
        <taxon>Bacillati</taxon>
        <taxon>Bacillota</taxon>
        <taxon>Bacilli</taxon>
        <taxon>Lactobacillales</taxon>
        <taxon>Streptococcaceae</taxon>
        <taxon>Streptococcus</taxon>
    </lineage>
</organism>
<protein>
    <recommendedName>
        <fullName evidence="8">YSIRK-type signal peptide-containing protein</fullName>
    </recommendedName>
</protein>
<dbReference type="PATRIC" id="fig|1114965.3.peg.1865"/>
<feature type="region of interest" description="Disordered" evidence="2">
    <location>
        <begin position="1215"/>
        <end position="1245"/>
    </location>
</feature>
<dbReference type="Gene3D" id="3.10.20.470">
    <property type="match status" value="1"/>
</dbReference>
<dbReference type="InterPro" id="IPR005877">
    <property type="entry name" value="YSIRK_signal_dom"/>
</dbReference>
<dbReference type="KEGG" id="scf:Spaf_1950"/>
<dbReference type="STRING" id="1114965.Spaf_1950"/>
<feature type="region of interest" description="Disordered" evidence="2">
    <location>
        <begin position="737"/>
        <end position="758"/>
    </location>
</feature>
<evidence type="ECO:0000313" key="6">
    <source>
        <dbReference type="EMBL" id="AFJ26891.1"/>
    </source>
</evidence>
<proteinExistence type="predicted"/>
<dbReference type="Proteomes" id="UP000002865">
    <property type="component" value="Chromosome"/>
</dbReference>
<feature type="compositionally biased region" description="Low complexity" evidence="2">
    <location>
        <begin position="745"/>
        <end position="758"/>
    </location>
</feature>
<feature type="compositionally biased region" description="Pro residues" evidence="2">
    <location>
        <begin position="1051"/>
        <end position="1061"/>
    </location>
</feature>
<gene>
    <name evidence="6" type="ORF">Spaf_1950</name>
</gene>
<name>I1ZPB7_STRPA</name>
<dbReference type="Gene3D" id="2.60.40.4300">
    <property type="match status" value="2"/>
</dbReference>
<dbReference type="HOGENOM" id="CLU_265996_0_0_9"/>
<dbReference type="InterPro" id="IPR046776">
    <property type="entry name" value="Pectate_lyase_5"/>
</dbReference>